<feature type="transmembrane region" description="Helical" evidence="1">
    <location>
        <begin position="12"/>
        <end position="35"/>
    </location>
</feature>
<feature type="transmembrane region" description="Helical" evidence="1">
    <location>
        <begin position="47"/>
        <end position="66"/>
    </location>
</feature>
<gene>
    <name evidence="2" type="ORF">SAMN05444158_6926</name>
</gene>
<proteinExistence type="predicted"/>
<name>A0A1H2B8X8_9BRAD</name>
<reference evidence="3" key="1">
    <citation type="submission" date="2016-10" db="EMBL/GenBank/DDBJ databases">
        <authorList>
            <person name="Varghese N."/>
            <person name="Submissions S."/>
        </authorList>
    </citation>
    <scope>NUCLEOTIDE SEQUENCE [LARGE SCALE GENOMIC DNA]</scope>
    <source>
        <strain evidence="3">GAS369</strain>
    </source>
</reference>
<evidence type="ECO:0008006" key="4">
    <source>
        <dbReference type="Google" id="ProtNLM"/>
    </source>
</evidence>
<dbReference type="InterPro" id="IPR021529">
    <property type="entry name" value="DUF2798"/>
</dbReference>
<dbReference type="EMBL" id="LT629750">
    <property type="protein sequence ID" value="SDT54725.1"/>
    <property type="molecule type" value="Genomic_DNA"/>
</dbReference>
<evidence type="ECO:0000313" key="3">
    <source>
        <dbReference type="Proteomes" id="UP000243904"/>
    </source>
</evidence>
<accession>A0A1H2B8X8</accession>
<keyword evidence="3" id="KW-1185">Reference proteome</keyword>
<evidence type="ECO:0000313" key="2">
    <source>
        <dbReference type="EMBL" id="SDT54725.1"/>
    </source>
</evidence>
<keyword evidence="1" id="KW-1133">Transmembrane helix</keyword>
<evidence type="ECO:0000256" key="1">
    <source>
        <dbReference type="SAM" id="Phobius"/>
    </source>
</evidence>
<keyword evidence="1" id="KW-0812">Transmembrane</keyword>
<keyword evidence="1" id="KW-0472">Membrane</keyword>
<organism evidence="2 3">
    <name type="scientific">Bradyrhizobium canariense</name>
    <dbReference type="NCBI Taxonomy" id="255045"/>
    <lineage>
        <taxon>Bacteria</taxon>
        <taxon>Pseudomonadati</taxon>
        <taxon>Pseudomonadota</taxon>
        <taxon>Alphaproteobacteria</taxon>
        <taxon>Hyphomicrobiales</taxon>
        <taxon>Nitrobacteraceae</taxon>
        <taxon>Bradyrhizobium</taxon>
    </lineage>
</organism>
<dbReference type="AlphaFoldDB" id="A0A1H2B8X8"/>
<dbReference type="Proteomes" id="UP000243904">
    <property type="component" value="Chromosome I"/>
</dbReference>
<dbReference type="Pfam" id="PF11391">
    <property type="entry name" value="DUF2798"/>
    <property type="match status" value="1"/>
</dbReference>
<protein>
    <recommendedName>
        <fullName evidence="4">GNAT family acetyltransferase</fullName>
    </recommendedName>
</protein>
<sequence length="81" mass="8816">MSRPPRRYAHFLFAAIQSALTSLIAAAIASFNLIWAGGFLGHWLRSWAVAWIIMLPVVIAAAPAILRLSNLMTRPDAASRG</sequence>
<dbReference type="RefSeq" id="WP_100387553.1">
    <property type="nucleotide sequence ID" value="NZ_LT629750.1"/>
</dbReference>